<keyword evidence="3" id="KW-1185">Reference proteome</keyword>
<dbReference type="KEGG" id="tta:Theth_0917"/>
<dbReference type="HOGENOM" id="CLU_2094791_0_0_0"/>
<proteinExistence type="predicted"/>
<dbReference type="EMBL" id="CP002351">
    <property type="protein sequence ID" value="AEH51001.1"/>
    <property type="molecule type" value="Genomic_DNA"/>
</dbReference>
<keyword evidence="1" id="KW-1133">Transmembrane helix</keyword>
<dbReference type="Proteomes" id="UP000006804">
    <property type="component" value="Chromosome"/>
</dbReference>
<feature type="transmembrane region" description="Helical" evidence="1">
    <location>
        <begin position="63"/>
        <end position="82"/>
    </location>
</feature>
<evidence type="ECO:0000313" key="3">
    <source>
        <dbReference type="Proteomes" id="UP000006804"/>
    </source>
</evidence>
<evidence type="ECO:0000256" key="1">
    <source>
        <dbReference type="SAM" id="Phobius"/>
    </source>
</evidence>
<dbReference type="AlphaFoldDB" id="F7YYH4"/>
<dbReference type="STRING" id="688269.Theth_0917"/>
<keyword evidence="1" id="KW-0812">Transmembrane</keyword>
<sequence length="116" mass="13277">MNEEKFNRFLDGEVDLSELDEDTQKAVISYTKALEVAKIRFNYQPSNMMREKLLKKIKSRKRLVFELLVAGATAFAIFNVLISSIPKKVTMPPIQKATVSEVFDYLSLIKLVNDGF</sequence>
<keyword evidence="1" id="KW-0472">Membrane</keyword>
<evidence type="ECO:0000313" key="2">
    <source>
        <dbReference type="EMBL" id="AEH51001.1"/>
    </source>
</evidence>
<accession>F7YYH4</accession>
<dbReference type="OrthoDB" id="49324at2"/>
<name>F7YYH4_9THEM</name>
<dbReference type="RefSeq" id="WP_013932221.1">
    <property type="nucleotide sequence ID" value="NC_015707.1"/>
</dbReference>
<reference evidence="2 3" key="1">
    <citation type="submission" date="2010-11" db="EMBL/GenBank/DDBJ databases">
        <title>The complete genome of Thermotoga thermarum DSM 5069.</title>
        <authorList>
            <consortium name="US DOE Joint Genome Institute (JGI-PGF)"/>
            <person name="Lucas S."/>
            <person name="Copeland A."/>
            <person name="Lapidus A."/>
            <person name="Bruce D."/>
            <person name="Goodwin L."/>
            <person name="Pitluck S."/>
            <person name="Kyrpides N."/>
            <person name="Mavromatis K."/>
            <person name="Ivanova N."/>
            <person name="Zeytun A."/>
            <person name="Brettin T."/>
            <person name="Detter J.C."/>
            <person name="Tapia R."/>
            <person name="Han C."/>
            <person name="Land M."/>
            <person name="Hauser L."/>
            <person name="Markowitz V."/>
            <person name="Cheng J.-F."/>
            <person name="Hugenholtz P."/>
            <person name="Woyke T."/>
            <person name="Wu D."/>
            <person name="Spring S."/>
            <person name="Schroeder M."/>
            <person name="Brambilla E."/>
            <person name="Klenk H.-P."/>
            <person name="Eisen J.A."/>
        </authorList>
    </citation>
    <scope>NUCLEOTIDE SEQUENCE [LARGE SCALE GENOMIC DNA]</scope>
    <source>
        <strain evidence="2 3">DSM 5069</strain>
    </source>
</reference>
<dbReference type="PATRIC" id="fig|688269.3.peg.939"/>
<gene>
    <name evidence="2" type="ORF">Theth_0917</name>
</gene>
<protein>
    <submittedName>
        <fullName evidence="2">Uncharacterized protein</fullName>
    </submittedName>
</protein>
<organism evidence="2 3">
    <name type="scientific">Pseudothermotoga thermarum DSM 5069</name>
    <dbReference type="NCBI Taxonomy" id="688269"/>
    <lineage>
        <taxon>Bacteria</taxon>
        <taxon>Thermotogati</taxon>
        <taxon>Thermotogota</taxon>
        <taxon>Thermotogae</taxon>
        <taxon>Thermotogales</taxon>
        <taxon>Thermotogaceae</taxon>
        <taxon>Pseudothermotoga</taxon>
    </lineage>
</organism>